<evidence type="ECO:0000313" key="3">
    <source>
        <dbReference type="EMBL" id="OJG92626.1"/>
    </source>
</evidence>
<dbReference type="Pfam" id="PF06177">
    <property type="entry name" value="QueT"/>
    <property type="match status" value="1"/>
</dbReference>
<dbReference type="PANTHER" id="PTHR40044">
    <property type="entry name" value="INTEGRAL MEMBRANE PROTEIN-RELATED"/>
    <property type="match status" value="1"/>
</dbReference>
<dbReference type="KEGG" id="ess:ATZ33_07545"/>
<feature type="transmembrane region" description="Helical" evidence="1">
    <location>
        <begin position="137"/>
        <end position="158"/>
    </location>
</feature>
<evidence type="ECO:0000313" key="2">
    <source>
        <dbReference type="EMBL" id="ALS01226.1"/>
    </source>
</evidence>
<keyword evidence="1" id="KW-1133">Transmembrane helix</keyword>
<keyword evidence="4" id="KW-1185">Reference proteome</keyword>
<feature type="transmembrane region" description="Helical" evidence="1">
    <location>
        <begin position="103"/>
        <end position="125"/>
    </location>
</feature>
<name>A0A0S3KAA6_9ENTE</name>
<dbReference type="Proteomes" id="UP000183039">
    <property type="component" value="Unassembled WGS sequence"/>
</dbReference>
<evidence type="ECO:0000256" key="1">
    <source>
        <dbReference type="SAM" id="Phobius"/>
    </source>
</evidence>
<accession>A0A0S3KAA6</accession>
<reference evidence="2 4" key="2">
    <citation type="submission" date="2015-12" db="EMBL/GenBank/DDBJ databases">
        <authorList>
            <person name="Lauer A."/>
            <person name="Humrighouse B."/>
            <person name="Loparev V."/>
            <person name="Shewmaker P.L."/>
            <person name="Whitney A.M."/>
            <person name="McLaughlin R.W."/>
        </authorList>
    </citation>
    <scope>NUCLEOTIDE SEQUENCE [LARGE SCALE GENOMIC DNA]</scope>
    <source>
        <strain evidence="2 4">LMG 23085</strain>
    </source>
</reference>
<dbReference type="OrthoDB" id="1706970at2"/>
<reference evidence="3 5" key="1">
    <citation type="submission" date="2014-12" db="EMBL/GenBank/DDBJ databases">
        <title>Draft genome sequences of 29 type strains of Enterococci.</title>
        <authorList>
            <person name="Zhong Z."/>
            <person name="Sun Z."/>
            <person name="Liu W."/>
            <person name="Zhang W."/>
            <person name="Zhang H."/>
        </authorList>
    </citation>
    <scope>NUCLEOTIDE SEQUENCE [LARGE SCALE GENOMIC DNA]</scope>
    <source>
        <strain evidence="3 5">DSM 22801</strain>
    </source>
</reference>
<feature type="transmembrane region" description="Helical" evidence="1">
    <location>
        <begin position="14"/>
        <end position="36"/>
    </location>
</feature>
<dbReference type="EMBL" id="JXLC01000005">
    <property type="protein sequence ID" value="OJG92626.1"/>
    <property type="molecule type" value="Genomic_DNA"/>
</dbReference>
<evidence type="ECO:0000313" key="5">
    <source>
        <dbReference type="Proteomes" id="UP000183039"/>
    </source>
</evidence>
<dbReference type="PANTHER" id="PTHR40044:SF1">
    <property type="entry name" value="INTEGRAL MEMBRANE PROTEIN"/>
    <property type="match status" value="1"/>
</dbReference>
<protein>
    <submittedName>
        <fullName evidence="3">Integral membrane protein</fullName>
    </submittedName>
</protein>
<dbReference type="Proteomes" id="UP000065511">
    <property type="component" value="Chromosome"/>
</dbReference>
<keyword evidence="1" id="KW-0472">Membrane</keyword>
<dbReference type="EMBL" id="CP013614">
    <property type="protein sequence ID" value="ALS01226.1"/>
    <property type="molecule type" value="Genomic_DNA"/>
</dbReference>
<feature type="transmembrane region" description="Helical" evidence="1">
    <location>
        <begin position="57"/>
        <end position="74"/>
    </location>
</feature>
<dbReference type="PIRSF" id="PIRSF031501">
    <property type="entry name" value="QueT"/>
    <property type="match status" value="1"/>
</dbReference>
<gene>
    <name evidence="2" type="ORF">ATZ33_07545</name>
    <name evidence="3" type="ORF">RV15_GL003051</name>
</gene>
<dbReference type="InterPro" id="IPR010387">
    <property type="entry name" value="QueT"/>
</dbReference>
<dbReference type="RefSeq" id="WP_071877004.1">
    <property type="nucleotide sequence ID" value="NZ_JXLC01000005.1"/>
</dbReference>
<evidence type="ECO:0000313" key="4">
    <source>
        <dbReference type="Proteomes" id="UP000065511"/>
    </source>
</evidence>
<sequence length="168" mass="18279">MQNTVTTNSKVKAITMNGIVMALYLGLTILVAPVSSGPIQFRISESLNHLVVFNRKLMWGVLGGVIVYNFFFGFGAIDALYGGLQSFISLGLTALLQKKVPNVIARLALNTVFFTATMCIIAYMLAPNGGAAFWGNYATLALSEFATMAVAAPVMYWINKSVHFEKRL</sequence>
<proteinExistence type="predicted"/>
<keyword evidence="1" id="KW-0812">Transmembrane</keyword>
<organism evidence="3 5">
    <name type="scientific">Enterococcus silesiacus</name>
    <dbReference type="NCBI Taxonomy" id="332949"/>
    <lineage>
        <taxon>Bacteria</taxon>
        <taxon>Bacillati</taxon>
        <taxon>Bacillota</taxon>
        <taxon>Bacilli</taxon>
        <taxon>Lactobacillales</taxon>
        <taxon>Enterococcaceae</taxon>
        <taxon>Enterococcus</taxon>
    </lineage>
</organism>
<dbReference type="AlphaFoldDB" id="A0A0S3KAA6"/>